<keyword evidence="1" id="KW-0472">Membrane</keyword>
<proteinExistence type="predicted"/>
<dbReference type="Proteomes" id="UP000681340">
    <property type="component" value="Unassembled WGS sequence"/>
</dbReference>
<accession>A0A919SYE6</accession>
<evidence type="ECO:0000313" key="2">
    <source>
        <dbReference type="EMBL" id="GIM80324.1"/>
    </source>
</evidence>
<protein>
    <submittedName>
        <fullName evidence="2">Uncharacterized protein</fullName>
    </submittedName>
</protein>
<gene>
    <name evidence="2" type="ORF">Aau02nite_90020</name>
</gene>
<organism evidence="2 3">
    <name type="scientific">Actinoplanes auranticolor</name>
    <dbReference type="NCBI Taxonomy" id="47988"/>
    <lineage>
        <taxon>Bacteria</taxon>
        <taxon>Bacillati</taxon>
        <taxon>Actinomycetota</taxon>
        <taxon>Actinomycetes</taxon>
        <taxon>Micromonosporales</taxon>
        <taxon>Micromonosporaceae</taxon>
        <taxon>Actinoplanes</taxon>
    </lineage>
</organism>
<dbReference type="AlphaFoldDB" id="A0A919SYE6"/>
<dbReference type="EMBL" id="BOQL01000095">
    <property type="protein sequence ID" value="GIM80324.1"/>
    <property type="molecule type" value="Genomic_DNA"/>
</dbReference>
<reference evidence="2" key="1">
    <citation type="submission" date="2021-03" db="EMBL/GenBank/DDBJ databases">
        <title>Whole genome shotgun sequence of Actinoplanes auranticolor NBRC 12245.</title>
        <authorList>
            <person name="Komaki H."/>
            <person name="Tamura T."/>
        </authorList>
    </citation>
    <scope>NUCLEOTIDE SEQUENCE</scope>
    <source>
        <strain evidence="2">NBRC 12245</strain>
    </source>
</reference>
<evidence type="ECO:0000313" key="3">
    <source>
        <dbReference type="Proteomes" id="UP000681340"/>
    </source>
</evidence>
<keyword evidence="1" id="KW-1133">Transmembrane helix</keyword>
<evidence type="ECO:0000256" key="1">
    <source>
        <dbReference type="SAM" id="Phobius"/>
    </source>
</evidence>
<sequence length="72" mass="7696">MWSRRWDGDPPRLGGNLEGRLSTGTEEIIMRGATTLGSLFTGLAVGTICGVIAWAAARLINRQAGTRKSDAH</sequence>
<name>A0A919SYE6_9ACTN</name>
<feature type="transmembrane region" description="Helical" evidence="1">
    <location>
        <begin position="39"/>
        <end position="60"/>
    </location>
</feature>
<keyword evidence="3" id="KW-1185">Reference proteome</keyword>
<keyword evidence="1" id="KW-0812">Transmembrane</keyword>
<comment type="caution">
    <text evidence="2">The sequence shown here is derived from an EMBL/GenBank/DDBJ whole genome shotgun (WGS) entry which is preliminary data.</text>
</comment>